<dbReference type="Pfam" id="PF00561">
    <property type="entry name" value="Abhydrolase_1"/>
    <property type="match status" value="1"/>
</dbReference>
<dbReference type="InterPro" id="IPR000073">
    <property type="entry name" value="AB_hydrolase_1"/>
</dbReference>
<gene>
    <name evidence="2" type="ORF">CPZ25_018270</name>
</gene>
<dbReference type="SUPFAM" id="SSF53474">
    <property type="entry name" value="alpha/beta-Hydrolases"/>
    <property type="match status" value="1"/>
</dbReference>
<dbReference type="RefSeq" id="WP_096918985.1">
    <property type="nucleotide sequence ID" value="NZ_CP029487.1"/>
</dbReference>
<dbReference type="GO" id="GO:0004806">
    <property type="term" value="F:triacylglycerol lipase activity"/>
    <property type="evidence" value="ECO:0007669"/>
    <property type="project" value="TreeGrafter"/>
</dbReference>
<dbReference type="InterPro" id="IPR029058">
    <property type="entry name" value="AB_hydrolase_fold"/>
</dbReference>
<keyword evidence="3" id="KW-1185">Reference proteome</keyword>
<evidence type="ECO:0000259" key="1">
    <source>
        <dbReference type="Pfam" id="PF00561"/>
    </source>
</evidence>
<dbReference type="PRINTS" id="PR00111">
    <property type="entry name" value="ABHYDROLASE"/>
</dbReference>
<sequence length="240" mass="26883">MKDNRGQVWNRGAGIHYETVGDGMPLIMLHGNGGDKEDFRGLIDYFLPRYQIVLIDSRGHGRSDTGPLRLTTGLMAEDVLAVMDRLCLPSAVVLGFSDGANIALELAVQSPHRVRAVIAVSGNVHPRGMRALPYLFIRLQYRLWSFLEKLGIPVGSRTQRYGLMGWSPRLSEEELSRIDSPVLLLAGTKDLIRTGHTQQMAAWIPGASLVLFEGAHHRSLFKKTDSYIRQIRSFLKEYDL</sequence>
<dbReference type="GO" id="GO:0046503">
    <property type="term" value="P:glycerolipid catabolic process"/>
    <property type="evidence" value="ECO:0007669"/>
    <property type="project" value="TreeGrafter"/>
</dbReference>
<feature type="domain" description="AB hydrolase-1" evidence="1">
    <location>
        <begin position="25"/>
        <end position="124"/>
    </location>
</feature>
<dbReference type="PANTHER" id="PTHR43433:SF5">
    <property type="entry name" value="AB HYDROLASE-1 DOMAIN-CONTAINING PROTEIN"/>
    <property type="match status" value="1"/>
</dbReference>
<keyword evidence="2" id="KW-0378">Hydrolase</keyword>
<dbReference type="Gene3D" id="3.40.50.1820">
    <property type="entry name" value="alpha/beta hydrolase"/>
    <property type="match status" value="1"/>
</dbReference>
<reference evidence="2 3" key="1">
    <citation type="submission" date="2018-05" db="EMBL/GenBank/DDBJ databases">
        <title>Genome comparison of Eubacterium sp.</title>
        <authorList>
            <person name="Feng Y."/>
            <person name="Sanchez-Andrea I."/>
            <person name="Stams A.J.M."/>
            <person name="De Vos W.M."/>
        </authorList>
    </citation>
    <scope>NUCLEOTIDE SEQUENCE [LARGE SCALE GENOMIC DNA]</scope>
    <source>
        <strain evidence="2 3">YI</strain>
    </source>
</reference>
<dbReference type="EMBL" id="CP029487">
    <property type="protein sequence ID" value="QCT73175.1"/>
    <property type="molecule type" value="Genomic_DNA"/>
</dbReference>
<dbReference type="PANTHER" id="PTHR43433">
    <property type="entry name" value="HYDROLASE, ALPHA/BETA FOLD FAMILY PROTEIN"/>
    <property type="match status" value="1"/>
</dbReference>
<name>A0A4P9CDY5_EUBML</name>
<organism evidence="2 3">
    <name type="scientific">Eubacterium maltosivorans</name>
    <dbReference type="NCBI Taxonomy" id="2041044"/>
    <lineage>
        <taxon>Bacteria</taxon>
        <taxon>Bacillati</taxon>
        <taxon>Bacillota</taxon>
        <taxon>Clostridia</taxon>
        <taxon>Eubacteriales</taxon>
        <taxon>Eubacteriaceae</taxon>
        <taxon>Eubacterium</taxon>
    </lineage>
</organism>
<dbReference type="InterPro" id="IPR050471">
    <property type="entry name" value="AB_hydrolase"/>
</dbReference>
<evidence type="ECO:0000313" key="3">
    <source>
        <dbReference type="Proteomes" id="UP000218387"/>
    </source>
</evidence>
<evidence type="ECO:0000313" key="2">
    <source>
        <dbReference type="EMBL" id="QCT73175.1"/>
    </source>
</evidence>
<protein>
    <submittedName>
        <fullName evidence="2">Alpha/beta hydrolase</fullName>
    </submittedName>
</protein>
<accession>A0A4P9CDY5</accession>
<proteinExistence type="predicted"/>
<dbReference type="KEGG" id="emt:CPZ25_018270"/>
<dbReference type="AlphaFoldDB" id="A0A4P9CDY5"/>
<dbReference type="Proteomes" id="UP000218387">
    <property type="component" value="Chromosome"/>
</dbReference>